<dbReference type="FunFam" id="3.40.605.10:FF:000063">
    <property type="entry name" value="Succinate-semialdehyde dehydrogenase, mitochondrial"/>
    <property type="match status" value="1"/>
</dbReference>
<dbReference type="InterPro" id="IPR016162">
    <property type="entry name" value="Ald_DH_N"/>
</dbReference>
<name>A0A5N5X144_9EURO</name>
<dbReference type="Gene3D" id="3.40.309.10">
    <property type="entry name" value="Aldehyde Dehydrogenase, Chain A, domain 2"/>
    <property type="match status" value="2"/>
</dbReference>
<keyword evidence="4" id="KW-1185">Reference proteome</keyword>
<gene>
    <name evidence="3" type="ORF">BDV29DRAFT_191549</name>
</gene>
<dbReference type="InterPro" id="IPR050740">
    <property type="entry name" value="Aldehyde_DH_Superfamily"/>
</dbReference>
<dbReference type="SUPFAM" id="SSF53720">
    <property type="entry name" value="ALDH-like"/>
    <property type="match status" value="1"/>
</dbReference>
<accession>A0A5N5X144</accession>
<evidence type="ECO:0000259" key="2">
    <source>
        <dbReference type="Pfam" id="PF00171"/>
    </source>
</evidence>
<dbReference type="EMBL" id="ML732222">
    <property type="protein sequence ID" value="KAB8073705.1"/>
    <property type="molecule type" value="Genomic_DNA"/>
</dbReference>
<dbReference type="OrthoDB" id="310895at2759"/>
<dbReference type="GO" id="GO:0004777">
    <property type="term" value="F:succinate-semialdehyde dehydrogenase (NAD+) activity"/>
    <property type="evidence" value="ECO:0007669"/>
    <property type="project" value="TreeGrafter"/>
</dbReference>
<keyword evidence="1" id="KW-0560">Oxidoreductase</keyword>
<evidence type="ECO:0000256" key="1">
    <source>
        <dbReference type="ARBA" id="ARBA00023002"/>
    </source>
</evidence>
<dbReference type="Pfam" id="PF00171">
    <property type="entry name" value="Aldedh"/>
    <property type="match status" value="1"/>
</dbReference>
<proteinExistence type="predicted"/>
<dbReference type="GO" id="GO:0005737">
    <property type="term" value="C:cytoplasm"/>
    <property type="evidence" value="ECO:0007669"/>
    <property type="project" value="TreeGrafter"/>
</dbReference>
<organism evidence="3 4">
    <name type="scientific">Aspergillus leporis</name>
    <dbReference type="NCBI Taxonomy" id="41062"/>
    <lineage>
        <taxon>Eukaryota</taxon>
        <taxon>Fungi</taxon>
        <taxon>Dikarya</taxon>
        <taxon>Ascomycota</taxon>
        <taxon>Pezizomycotina</taxon>
        <taxon>Eurotiomycetes</taxon>
        <taxon>Eurotiomycetidae</taxon>
        <taxon>Eurotiales</taxon>
        <taxon>Aspergillaceae</taxon>
        <taxon>Aspergillus</taxon>
        <taxon>Aspergillus subgen. Circumdati</taxon>
    </lineage>
</organism>
<dbReference type="PANTHER" id="PTHR43353">
    <property type="entry name" value="SUCCINATE-SEMIALDEHYDE DEHYDROGENASE, MITOCHONDRIAL"/>
    <property type="match status" value="1"/>
</dbReference>
<dbReference type="Gene3D" id="3.40.605.10">
    <property type="entry name" value="Aldehyde Dehydrogenase, Chain A, domain 1"/>
    <property type="match status" value="1"/>
</dbReference>
<dbReference type="InterPro" id="IPR016161">
    <property type="entry name" value="Ald_DH/histidinol_DH"/>
</dbReference>
<dbReference type="GO" id="GO:0009450">
    <property type="term" value="P:gamma-aminobutyric acid catabolic process"/>
    <property type="evidence" value="ECO:0007669"/>
    <property type="project" value="TreeGrafter"/>
</dbReference>
<evidence type="ECO:0000313" key="4">
    <source>
        <dbReference type="Proteomes" id="UP000326565"/>
    </source>
</evidence>
<dbReference type="AlphaFoldDB" id="A0A5N5X144"/>
<dbReference type="PANTHER" id="PTHR43353:SF11">
    <property type="entry name" value="SUCCINATE SEMIALDEHYDE DEHYDROGENASE (EUROFUNG)"/>
    <property type="match status" value="1"/>
</dbReference>
<dbReference type="Proteomes" id="UP000326565">
    <property type="component" value="Unassembled WGS sequence"/>
</dbReference>
<protein>
    <submittedName>
        <fullName evidence="3">Aldehyde/histidinol dehydrogenase</fullName>
    </submittedName>
</protein>
<evidence type="ECO:0000313" key="3">
    <source>
        <dbReference type="EMBL" id="KAB8073705.1"/>
    </source>
</evidence>
<reference evidence="3 4" key="1">
    <citation type="submission" date="2019-04" db="EMBL/GenBank/DDBJ databases">
        <title>Friends and foes A comparative genomics study of 23 Aspergillus species from section Flavi.</title>
        <authorList>
            <consortium name="DOE Joint Genome Institute"/>
            <person name="Kjaerbolling I."/>
            <person name="Vesth T."/>
            <person name="Frisvad J.C."/>
            <person name="Nybo J.L."/>
            <person name="Theobald S."/>
            <person name="Kildgaard S."/>
            <person name="Isbrandt T."/>
            <person name="Kuo A."/>
            <person name="Sato A."/>
            <person name="Lyhne E.K."/>
            <person name="Kogle M.E."/>
            <person name="Wiebenga A."/>
            <person name="Kun R.S."/>
            <person name="Lubbers R.J."/>
            <person name="Makela M.R."/>
            <person name="Barry K."/>
            <person name="Chovatia M."/>
            <person name="Clum A."/>
            <person name="Daum C."/>
            <person name="Haridas S."/>
            <person name="He G."/>
            <person name="LaButti K."/>
            <person name="Lipzen A."/>
            <person name="Mondo S."/>
            <person name="Riley R."/>
            <person name="Salamov A."/>
            <person name="Simmons B.A."/>
            <person name="Magnuson J.K."/>
            <person name="Henrissat B."/>
            <person name="Mortensen U.H."/>
            <person name="Larsen T.O."/>
            <person name="Devries R.P."/>
            <person name="Grigoriev I.V."/>
            <person name="Machida M."/>
            <person name="Baker S.E."/>
            <person name="Andersen M.R."/>
        </authorList>
    </citation>
    <scope>NUCLEOTIDE SEQUENCE [LARGE SCALE GENOMIC DNA]</scope>
    <source>
        <strain evidence="3 4">CBS 151.66</strain>
    </source>
</reference>
<sequence length="361" mass="39096">MAPSFVSLLKDPSLFRGRVLRHFPDLLIENKEDFGKIITTENGKCKADAEGEVLFAASFFEWFGEEVTRVYRDIIPHGSATSRTRVIKELVGICGLIIPWNFPLAMGARKVAAALAAGCTVVMKTDGLTPFSSNAMAVLGERAGVPKGLAVPCASQLLSKKIPFTGSTRVGKMLIQQSSSTLKKLCLEPGGNAPFIVFNDVDLEVAIASILISKSKVTGQTCVCANRIFVQEDIYETFSQRLVEEISKFRVGNDLEDRSVTHGPFKNAKVLPGGKRLPSLAKNFHELTILGDTNDSMLVAREETFGPVAAPMRSSTEGKVIQRANSCAQNANTEHILTCYSFGGVKHSGMGHEGSQYGLDH</sequence>
<dbReference type="InterPro" id="IPR015590">
    <property type="entry name" value="Aldehyde_DH_dom"/>
</dbReference>
<dbReference type="InterPro" id="IPR016163">
    <property type="entry name" value="Ald_DH_C"/>
</dbReference>
<feature type="domain" description="Aldehyde dehydrogenase" evidence="2">
    <location>
        <begin position="16"/>
        <end position="268"/>
    </location>
</feature>